<protein>
    <recommendedName>
        <fullName evidence="3">ABC transporter ATPase</fullName>
    </recommendedName>
</protein>
<reference evidence="1 2" key="1">
    <citation type="submission" date="2020-10" db="EMBL/GenBank/DDBJ databases">
        <title>Connecting structure to function with the recovery of over 1000 high-quality activated sludge metagenome-assembled genomes encoding full-length rRNA genes using long-read sequencing.</title>
        <authorList>
            <person name="Singleton C.M."/>
            <person name="Petriglieri F."/>
            <person name="Kristensen J.M."/>
            <person name="Kirkegaard R.H."/>
            <person name="Michaelsen T.Y."/>
            <person name="Andersen M.H."/>
            <person name="Karst S.M."/>
            <person name="Dueholm M.S."/>
            <person name="Nielsen P.H."/>
            <person name="Albertsen M."/>
        </authorList>
    </citation>
    <scope>NUCLEOTIDE SEQUENCE [LARGE SCALE GENOMIC DNA]</scope>
    <source>
        <strain evidence="1">Ribe_18-Q3-R11-54_MAXAC.273</strain>
    </source>
</reference>
<dbReference type="Proteomes" id="UP000808337">
    <property type="component" value="Unassembled WGS sequence"/>
</dbReference>
<comment type="caution">
    <text evidence="1">The sequence shown here is derived from an EMBL/GenBank/DDBJ whole genome shotgun (WGS) entry which is preliminary data.</text>
</comment>
<dbReference type="AlphaFoldDB" id="A0A9D7SSG6"/>
<proteinExistence type="predicted"/>
<dbReference type="EMBL" id="JADKGY010000001">
    <property type="protein sequence ID" value="MBK9981171.1"/>
    <property type="molecule type" value="Genomic_DNA"/>
</dbReference>
<evidence type="ECO:0000313" key="2">
    <source>
        <dbReference type="Proteomes" id="UP000808337"/>
    </source>
</evidence>
<gene>
    <name evidence="1" type="ORF">IPP15_01875</name>
</gene>
<sequence length="160" mass="18566">MRNLLAFPDESRVWIYQANRPFDDADIASANQDIEEFCSQWTSHNRELRAIGGIMHDLFVVLVVDETKASTSGCSIDKSVAFVKYMEQKYKRRLLDRDQIAYLDDQEHIHTIPLQKLKDAVHQGEIEMDTKVFNNLVANRKDYIGGWVTPLGESWMKRFA</sequence>
<organism evidence="1 2">
    <name type="scientific">Candidatus Opimibacter skivensis</name>
    <dbReference type="NCBI Taxonomy" id="2982028"/>
    <lineage>
        <taxon>Bacteria</taxon>
        <taxon>Pseudomonadati</taxon>
        <taxon>Bacteroidota</taxon>
        <taxon>Saprospiria</taxon>
        <taxon>Saprospirales</taxon>
        <taxon>Saprospiraceae</taxon>
        <taxon>Candidatus Opimibacter</taxon>
    </lineage>
</organism>
<accession>A0A9D7SSG6</accession>
<evidence type="ECO:0000313" key="1">
    <source>
        <dbReference type="EMBL" id="MBK9981171.1"/>
    </source>
</evidence>
<name>A0A9D7SSG6_9BACT</name>
<evidence type="ECO:0008006" key="3">
    <source>
        <dbReference type="Google" id="ProtNLM"/>
    </source>
</evidence>